<dbReference type="CDD" id="cd02440">
    <property type="entry name" value="AdoMet_MTases"/>
    <property type="match status" value="1"/>
</dbReference>
<evidence type="ECO:0000256" key="4">
    <source>
        <dbReference type="ARBA" id="ARBA00022691"/>
    </source>
</evidence>
<protein>
    <submittedName>
        <fullName evidence="5">Uncharacterized protein</fullName>
    </submittedName>
</protein>
<gene>
    <name evidence="5" type="ORF">Bca52824_008891</name>
</gene>
<dbReference type="GO" id="GO:0032259">
    <property type="term" value="P:methylation"/>
    <property type="evidence" value="ECO:0007669"/>
    <property type="project" value="UniProtKB-KW"/>
</dbReference>
<proteinExistence type="predicted"/>
<dbReference type="PROSITE" id="PS51585">
    <property type="entry name" value="SAM_MT_TPMT"/>
    <property type="match status" value="1"/>
</dbReference>
<name>A0A8X7W8X8_BRACI</name>
<dbReference type="InterPro" id="IPR008854">
    <property type="entry name" value="TPMT"/>
</dbReference>
<dbReference type="PANTHER" id="PTHR32183">
    <property type="match status" value="1"/>
</dbReference>
<evidence type="ECO:0000313" key="5">
    <source>
        <dbReference type="EMBL" id="KAG2326163.1"/>
    </source>
</evidence>
<keyword evidence="4" id="KW-0949">S-adenosyl-L-methionine</keyword>
<dbReference type="OrthoDB" id="276151at2759"/>
<dbReference type="Gene3D" id="3.40.50.150">
    <property type="entry name" value="Vaccinia Virus protein VP39"/>
    <property type="match status" value="1"/>
</dbReference>
<evidence type="ECO:0000256" key="2">
    <source>
        <dbReference type="ARBA" id="ARBA00022603"/>
    </source>
</evidence>
<evidence type="ECO:0000313" key="6">
    <source>
        <dbReference type="Proteomes" id="UP000886595"/>
    </source>
</evidence>
<keyword evidence="3" id="KW-0808">Transferase</keyword>
<sequence>MLGRRGNTVGSGRATPLILHLLDSSSLPLGRTLVPGCMELGHDVIAMANPERFVVGLDISEKALKKANETYGSAPNAKYFAFVKEDVFTWRPDELFDLIFDYVFFCAIELELRPAWAKSMYELLKPDGELITLMYPITDHVGGAPYKVSVSAYEDVLVPLGFKAVSIEENPDSIPTRKMLARWKKIN</sequence>
<dbReference type="Proteomes" id="UP000886595">
    <property type="component" value="Unassembled WGS sequence"/>
</dbReference>
<accession>A0A8X7W8X8</accession>
<dbReference type="AlphaFoldDB" id="A0A8X7W8X8"/>
<organism evidence="5 6">
    <name type="scientific">Brassica carinata</name>
    <name type="common">Ethiopian mustard</name>
    <name type="synonym">Abyssinian cabbage</name>
    <dbReference type="NCBI Taxonomy" id="52824"/>
    <lineage>
        <taxon>Eukaryota</taxon>
        <taxon>Viridiplantae</taxon>
        <taxon>Streptophyta</taxon>
        <taxon>Embryophyta</taxon>
        <taxon>Tracheophyta</taxon>
        <taxon>Spermatophyta</taxon>
        <taxon>Magnoliopsida</taxon>
        <taxon>eudicotyledons</taxon>
        <taxon>Gunneridae</taxon>
        <taxon>Pentapetalae</taxon>
        <taxon>rosids</taxon>
        <taxon>malvids</taxon>
        <taxon>Brassicales</taxon>
        <taxon>Brassicaceae</taxon>
        <taxon>Brassiceae</taxon>
        <taxon>Brassica</taxon>
    </lineage>
</organism>
<dbReference type="EMBL" id="JAAMPC010000002">
    <property type="protein sequence ID" value="KAG2326163.1"/>
    <property type="molecule type" value="Genomic_DNA"/>
</dbReference>
<dbReference type="SUPFAM" id="SSF53335">
    <property type="entry name" value="S-adenosyl-L-methionine-dependent methyltransferases"/>
    <property type="match status" value="1"/>
</dbReference>
<dbReference type="InterPro" id="IPR029063">
    <property type="entry name" value="SAM-dependent_MTases_sf"/>
</dbReference>
<reference evidence="5 6" key="1">
    <citation type="submission" date="2020-02" db="EMBL/GenBank/DDBJ databases">
        <authorList>
            <person name="Ma Q."/>
            <person name="Huang Y."/>
            <person name="Song X."/>
            <person name="Pei D."/>
        </authorList>
    </citation>
    <scope>NUCLEOTIDE SEQUENCE [LARGE SCALE GENOMIC DNA]</scope>
    <source>
        <strain evidence="5">Sxm20200214</strain>
        <tissue evidence="5">Leaf</tissue>
    </source>
</reference>
<evidence type="ECO:0000256" key="1">
    <source>
        <dbReference type="ARBA" id="ARBA00022553"/>
    </source>
</evidence>
<dbReference type="PANTHER" id="PTHR32183:SF15">
    <property type="entry name" value="THIOL METHYLTRANSFERASE 1-RELATED"/>
    <property type="match status" value="1"/>
</dbReference>
<keyword evidence="6" id="KW-1185">Reference proteome</keyword>
<comment type="caution">
    <text evidence="5">The sequence shown here is derived from an EMBL/GenBank/DDBJ whole genome shotgun (WGS) entry which is preliminary data.</text>
</comment>
<keyword evidence="1" id="KW-0597">Phosphoprotein</keyword>
<dbReference type="GO" id="GO:0008757">
    <property type="term" value="F:S-adenosylmethionine-dependent methyltransferase activity"/>
    <property type="evidence" value="ECO:0007669"/>
    <property type="project" value="InterPro"/>
</dbReference>
<dbReference type="Pfam" id="PF05724">
    <property type="entry name" value="TPMT"/>
    <property type="match status" value="1"/>
</dbReference>
<keyword evidence="2" id="KW-0489">Methyltransferase</keyword>
<evidence type="ECO:0000256" key="3">
    <source>
        <dbReference type="ARBA" id="ARBA00022679"/>
    </source>
</evidence>